<name>A0A4Y8P9Z0_9BACT</name>
<dbReference type="Pfam" id="PF00919">
    <property type="entry name" value="UPF0004"/>
    <property type="match status" value="1"/>
</dbReference>
<sequence length="466" mass="53107">MPSVFLKTFGCQMNVRDSEQVLQDFIERGYEIAHSEKHADIILINSCSVRALAEEKAIDKLLSLKVEKKKNPSLVLGIIGCMVQNRGREIAEKYHFVDLLLGTQKFHKVAEIADKLFRNPHRGQPYIDLSEEEDAHKSIKKHLSSAANPIAYVSIMQGCSMHCSFCIVPTTRGEERSRPISEIYEEVKSLASASVKEIVLLGQIVNRYGAKEIPWVKGKSPFVQLLEKLSTIEQIKRIRFTSPHPIGFKDDLIQAFKDIPQLCEHVHIPVQSGSDKILKAMRRGYNRSKFLFLVEKLRKAIPQVALSTDIIVGYPGETEEDFLQTCSLVEEVRFDKAFIFRYSPREGTSAATLADQLSEEVKFERNYRLLELQKKITMEKAQQWVGQVVEILVEGESKKNASKFQGRTRGNHLVIIPKNERWRGEFLPVRIIETTGHTFYGSPVLAGIEESEMALEEDLYPKPMLY</sequence>
<dbReference type="AlphaFoldDB" id="A0A4Y8P9Z0"/>
<feature type="domain" description="TRAM" evidence="14">
    <location>
        <begin position="382"/>
        <end position="445"/>
    </location>
</feature>
<evidence type="ECO:0000259" key="15">
    <source>
        <dbReference type="PROSITE" id="PS51449"/>
    </source>
</evidence>
<feature type="binding site" evidence="13">
    <location>
        <position position="47"/>
    </location>
    <ligand>
        <name>[4Fe-4S] cluster</name>
        <dbReference type="ChEBI" id="CHEBI:49883"/>
        <label>1</label>
    </ligand>
</feature>
<evidence type="ECO:0000256" key="4">
    <source>
        <dbReference type="ARBA" id="ARBA00022679"/>
    </source>
</evidence>
<dbReference type="SMART" id="SM00729">
    <property type="entry name" value="Elp3"/>
    <property type="match status" value="1"/>
</dbReference>
<evidence type="ECO:0000256" key="6">
    <source>
        <dbReference type="ARBA" id="ARBA00022723"/>
    </source>
</evidence>
<dbReference type="PROSITE" id="PS51918">
    <property type="entry name" value="RADICAL_SAM"/>
    <property type="match status" value="1"/>
</dbReference>
<evidence type="ECO:0000256" key="8">
    <source>
        <dbReference type="ARBA" id="ARBA00023014"/>
    </source>
</evidence>
<keyword evidence="8 13" id="KW-0411">Iron-sulfur</keyword>
<keyword evidence="5 13" id="KW-0949">S-adenosyl-L-methionine</keyword>
<dbReference type="PANTHER" id="PTHR43020">
    <property type="entry name" value="CDK5 REGULATORY SUBUNIT-ASSOCIATED PROTEIN 1"/>
    <property type="match status" value="1"/>
</dbReference>
<keyword evidence="4 13" id="KW-0808">Transferase</keyword>
<dbReference type="PANTHER" id="PTHR43020:SF2">
    <property type="entry name" value="MITOCHONDRIAL TRNA METHYLTHIOTRANSFERASE CDK5RAP1"/>
    <property type="match status" value="1"/>
</dbReference>
<evidence type="ECO:0000256" key="10">
    <source>
        <dbReference type="ARBA" id="ARBA00068570"/>
    </source>
</evidence>
<dbReference type="RefSeq" id="WP_134440566.1">
    <property type="nucleotide sequence ID" value="NZ_LXQC01000155.1"/>
</dbReference>
<evidence type="ECO:0000256" key="9">
    <source>
        <dbReference type="ARBA" id="ARBA00033765"/>
    </source>
</evidence>
<dbReference type="FunFam" id="3.80.30.20:FF:000001">
    <property type="entry name" value="tRNA-2-methylthio-N(6)-dimethylallyladenosine synthase 2"/>
    <property type="match status" value="1"/>
</dbReference>
<dbReference type="EMBL" id="LXQC01000155">
    <property type="protein sequence ID" value="TFE67306.1"/>
    <property type="molecule type" value="Genomic_DNA"/>
</dbReference>
<keyword evidence="13" id="KW-0819">tRNA processing</keyword>
<evidence type="ECO:0000259" key="14">
    <source>
        <dbReference type="PROSITE" id="PS50926"/>
    </source>
</evidence>
<dbReference type="CDD" id="cd01335">
    <property type="entry name" value="Radical_SAM"/>
    <property type="match status" value="1"/>
</dbReference>
<comment type="similarity">
    <text evidence="13">Belongs to the methylthiotransferase family. MiaB subfamily.</text>
</comment>
<dbReference type="GO" id="GO:0046872">
    <property type="term" value="F:metal ion binding"/>
    <property type="evidence" value="ECO:0007669"/>
    <property type="project" value="UniProtKB-KW"/>
</dbReference>
<feature type="binding site" evidence="13">
    <location>
        <position position="159"/>
    </location>
    <ligand>
        <name>[4Fe-4S] cluster</name>
        <dbReference type="ChEBI" id="CHEBI:49883"/>
        <label>2</label>
        <note>4Fe-4S-S-AdoMet</note>
    </ligand>
</feature>
<dbReference type="EC" id="2.8.4.3" evidence="9 13"/>
<dbReference type="Proteomes" id="UP000297713">
    <property type="component" value="Unassembled WGS sequence"/>
</dbReference>
<dbReference type="NCBIfam" id="TIGR01574">
    <property type="entry name" value="miaB-methiolase"/>
    <property type="match status" value="1"/>
</dbReference>
<evidence type="ECO:0000256" key="1">
    <source>
        <dbReference type="ARBA" id="ARBA00003234"/>
    </source>
</evidence>
<organism evidence="17 18">
    <name type="scientific">Methylacidiphilum caldifontis</name>
    <dbReference type="NCBI Taxonomy" id="2795386"/>
    <lineage>
        <taxon>Bacteria</taxon>
        <taxon>Pseudomonadati</taxon>
        <taxon>Verrucomicrobiota</taxon>
        <taxon>Methylacidiphilae</taxon>
        <taxon>Methylacidiphilales</taxon>
        <taxon>Methylacidiphilaceae</taxon>
        <taxon>Methylacidiphilum (ex Ratnadevi et al. 2023)</taxon>
    </lineage>
</organism>
<dbReference type="PROSITE" id="PS51449">
    <property type="entry name" value="MTTASE_N"/>
    <property type="match status" value="1"/>
</dbReference>
<keyword evidence="2 13" id="KW-0004">4Fe-4S</keyword>
<dbReference type="GO" id="GO:0035597">
    <property type="term" value="F:tRNA-2-methylthio-N(6)-dimethylallyladenosine(37) synthase activity"/>
    <property type="evidence" value="ECO:0007669"/>
    <property type="project" value="UniProtKB-EC"/>
</dbReference>
<dbReference type="InterPro" id="IPR002792">
    <property type="entry name" value="TRAM_dom"/>
</dbReference>
<dbReference type="GO" id="GO:0051539">
    <property type="term" value="F:4 iron, 4 sulfur cluster binding"/>
    <property type="evidence" value="ECO:0007669"/>
    <property type="project" value="UniProtKB-UniRule"/>
</dbReference>
<feature type="binding site" evidence="13">
    <location>
        <position position="163"/>
    </location>
    <ligand>
        <name>[4Fe-4S] cluster</name>
        <dbReference type="ChEBI" id="CHEBI:49883"/>
        <label>2</label>
        <note>4Fe-4S-S-AdoMet</note>
    </ligand>
</feature>
<comment type="function">
    <text evidence="1 13">Catalyzes the methylthiolation of N6-(dimethylallyl)adenosine (i(6)A), leading to the formation of 2-methylthio-N6-(dimethylallyl)adenosine (ms(2)i(6)A) at position 37 in tRNAs that read codons beginning with uridine.</text>
</comment>
<dbReference type="Gene3D" id="3.40.50.12160">
    <property type="entry name" value="Methylthiotransferase, N-terminal domain"/>
    <property type="match status" value="1"/>
</dbReference>
<dbReference type="InterPro" id="IPR058240">
    <property type="entry name" value="rSAM_sf"/>
</dbReference>
<dbReference type="InterPro" id="IPR006463">
    <property type="entry name" value="MiaB_methiolase"/>
</dbReference>
<keyword evidence="3 13" id="KW-0963">Cytoplasm</keyword>
<dbReference type="InterPro" id="IPR013848">
    <property type="entry name" value="Methylthiotransferase_N"/>
</dbReference>
<dbReference type="OrthoDB" id="9805215at2"/>
<comment type="cofactor">
    <cofactor evidence="13">
        <name>[4Fe-4S] cluster</name>
        <dbReference type="ChEBI" id="CHEBI:49883"/>
    </cofactor>
    <text evidence="13">Binds 2 [4Fe-4S] clusters. One cluster is coordinated with 3 cysteines and an exchangeable S-adenosyl-L-methionine.</text>
</comment>
<dbReference type="Pfam" id="PF01938">
    <property type="entry name" value="TRAM"/>
    <property type="match status" value="1"/>
</dbReference>
<evidence type="ECO:0000313" key="18">
    <source>
        <dbReference type="Proteomes" id="UP000297713"/>
    </source>
</evidence>
<dbReference type="SFLD" id="SFLDG01061">
    <property type="entry name" value="methylthiotransferase"/>
    <property type="match status" value="1"/>
</dbReference>
<dbReference type="SUPFAM" id="SSF102114">
    <property type="entry name" value="Radical SAM enzymes"/>
    <property type="match status" value="1"/>
</dbReference>
<dbReference type="InterPro" id="IPR038135">
    <property type="entry name" value="Methylthiotransferase_N_sf"/>
</dbReference>
<dbReference type="GO" id="GO:0005829">
    <property type="term" value="C:cytosol"/>
    <property type="evidence" value="ECO:0007669"/>
    <property type="project" value="TreeGrafter"/>
</dbReference>
<feature type="binding site" evidence="13">
    <location>
        <position position="166"/>
    </location>
    <ligand>
        <name>[4Fe-4S] cluster</name>
        <dbReference type="ChEBI" id="CHEBI:49883"/>
        <label>2</label>
        <note>4Fe-4S-S-AdoMet</note>
    </ligand>
</feature>
<dbReference type="InterPro" id="IPR006638">
    <property type="entry name" value="Elp3/MiaA/NifB-like_rSAM"/>
</dbReference>
<feature type="domain" description="MTTase N-terminal" evidence="15">
    <location>
        <begin position="2"/>
        <end position="118"/>
    </location>
</feature>
<protein>
    <recommendedName>
        <fullName evidence="10 13">tRNA-2-methylthio-N(6)-dimethylallyladenosine synthase</fullName>
        <ecNumber evidence="9 13">2.8.4.3</ecNumber>
    </recommendedName>
    <alternativeName>
        <fullName evidence="12 13">(Dimethylallyl)adenosine tRNA methylthiotransferase MiaB</fullName>
    </alternativeName>
    <alternativeName>
        <fullName evidence="11 13">tRNA-i(6)A37 methylthiotransferase</fullName>
    </alternativeName>
</protein>
<dbReference type="SFLD" id="SFLDS00029">
    <property type="entry name" value="Radical_SAM"/>
    <property type="match status" value="1"/>
</dbReference>
<dbReference type="HAMAP" id="MF_01864">
    <property type="entry name" value="tRNA_metthiotr_MiaB"/>
    <property type="match status" value="1"/>
</dbReference>
<dbReference type="PROSITE" id="PS01278">
    <property type="entry name" value="MTTASE_RADICAL"/>
    <property type="match status" value="1"/>
</dbReference>
<dbReference type="InterPro" id="IPR020612">
    <property type="entry name" value="Methylthiotransferase_CS"/>
</dbReference>
<keyword evidence="7 13" id="KW-0408">Iron</keyword>
<feature type="binding site" evidence="13">
    <location>
        <position position="11"/>
    </location>
    <ligand>
        <name>[4Fe-4S] cluster</name>
        <dbReference type="ChEBI" id="CHEBI:49883"/>
        <label>1</label>
    </ligand>
</feature>
<keyword evidence="6 13" id="KW-0479">Metal-binding</keyword>
<evidence type="ECO:0000256" key="3">
    <source>
        <dbReference type="ARBA" id="ARBA00022490"/>
    </source>
</evidence>
<dbReference type="Pfam" id="PF04055">
    <property type="entry name" value="Radical_SAM"/>
    <property type="match status" value="1"/>
</dbReference>
<evidence type="ECO:0000256" key="5">
    <source>
        <dbReference type="ARBA" id="ARBA00022691"/>
    </source>
</evidence>
<evidence type="ECO:0000256" key="12">
    <source>
        <dbReference type="ARBA" id="ARBA00081141"/>
    </source>
</evidence>
<comment type="caution">
    <text evidence="17">The sequence shown here is derived from an EMBL/GenBank/DDBJ whole genome shotgun (WGS) entry which is preliminary data.</text>
</comment>
<gene>
    <name evidence="13" type="primary">miaB</name>
    <name evidence="17" type="ORF">A7Q10_09590</name>
</gene>
<keyword evidence="18" id="KW-1185">Reference proteome</keyword>
<feature type="domain" description="Radical SAM core" evidence="16">
    <location>
        <begin position="145"/>
        <end position="379"/>
    </location>
</feature>
<dbReference type="NCBIfam" id="TIGR00089">
    <property type="entry name" value="MiaB/RimO family radical SAM methylthiotransferase"/>
    <property type="match status" value="1"/>
</dbReference>
<evidence type="ECO:0000256" key="13">
    <source>
        <dbReference type="HAMAP-Rule" id="MF_01864"/>
    </source>
</evidence>
<feature type="binding site" evidence="13">
    <location>
        <position position="81"/>
    </location>
    <ligand>
        <name>[4Fe-4S] cluster</name>
        <dbReference type="ChEBI" id="CHEBI:49883"/>
        <label>1</label>
    </ligand>
</feature>
<reference evidence="17 18" key="1">
    <citation type="submission" date="2016-05" db="EMBL/GenBank/DDBJ databases">
        <title>Diversity and Homogeneity among Thermoacidophilic Verrucomicrobia Methanotrophs Linked with Geographical Origin.</title>
        <authorList>
            <person name="Erikstad H.-A."/>
            <person name="Smestad N.B."/>
            <person name="Ceballos R.M."/>
            <person name="Birkeland N.-K."/>
        </authorList>
    </citation>
    <scope>NUCLEOTIDE SEQUENCE [LARGE SCALE GENOMIC DNA]</scope>
    <source>
        <strain evidence="17 18">Phi</strain>
    </source>
</reference>
<evidence type="ECO:0000313" key="17">
    <source>
        <dbReference type="EMBL" id="TFE67306.1"/>
    </source>
</evidence>
<dbReference type="PROSITE" id="PS50926">
    <property type="entry name" value="TRAM"/>
    <property type="match status" value="1"/>
</dbReference>
<dbReference type="FunFam" id="3.40.50.12160:FF:000003">
    <property type="entry name" value="CDK5 regulatory subunit-associated protein 1"/>
    <property type="match status" value="1"/>
</dbReference>
<evidence type="ECO:0000256" key="11">
    <source>
        <dbReference type="ARBA" id="ARBA00080698"/>
    </source>
</evidence>
<dbReference type="Gene3D" id="3.80.30.20">
    <property type="entry name" value="tm_1862 like domain"/>
    <property type="match status" value="1"/>
</dbReference>
<evidence type="ECO:0000259" key="16">
    <source>
        <dbReference type="PROSITE" id="PS51918"/>
    </source>
</evidence>
<dbReference type="InterPro" id="IPR023404">
    <property type="entry name" value="rSAM_horseshoe"/>
</dbReference>
<comment type="subunit">
    <text evidence="13">Monomer.</text>
</comment>
<comment type="catalytic activity">
    <reaction evidence="13">
        <text>N(6)-dimethylallyladenosine(37) in tRNA + (sulfur carrier)-SH + AH2 + 2 S-adenosyl-L-methionine = 2-methylsulfanyl-N(6)-dimethylallyladenosine(37) in tRNA + (sulfur carrier)-H + 5'-deoxyadenosine + L-methionine + A + S-adenosyl-L-homocysteine + 2 H(+)</text>
        <dbReference type="Rhea" id="RHEA:37067"/>
        <dbReference type="Rhea" id="RHEA-COMP:10375"/>
        <dbReference type="Rhea" id="RHEA-COMP:10376"/>
        <dbReference type="Rhea" id="RHEA-COMP:14737"/>
        <dbReference type="Rhea" id="RHEA-COMP:14739"/>
        <dbReference type="ChEBI" id="CHEBI:13193"/>
        <dbReference type="ChEBI" id="CHEBI:15378"/>
        <dbReference type="ChEBI" id="CHEBI:17319"/>
        <dbReference type="ChEBI" id="CHEBI:17499"/>
        <dbReference type="ChEBI" id="CHEBI:29917"/>
        <dbReference type="ChEBI" id="CHEBI:57844"/>
        <dbReference type="ChEBI" id="CHEBI:57856"/>
        <dbReference type="ChEBI" id="CHEBI:59789"/>
        <dbReference type="ChEBI" id="CHEBI:64428"/>
        <dbReference type="ChEBI" id="CHEBI:74415"/>
        <dbReference type="ChEBI" id="CHEBI:74417"/>
        <dbReference type="EC" id="2.8.4.3"/>
    </reaction>
</comment>
<dbReference type="InterPro" id="IPR005839">
    <property type="entry name" value="Methylthiotransferase"/>
</dbReference>
<dbReference type="SFLD" id="SFLDG01082">
    <property type="entry name" value="B12-binding_domain_containing"/>
    <property type="match status" value="1"/>
</dbReference>
<dbReference type="InterPro" id="IPR007197">
    <property type="entry name" value="rSAM"/>
</dbReference>
<comment type="subcellular location">
    <subcellularLocation>
        <location evidence="13">Cytoplasm</location>
    </subcellularLocation>
</comment>
<accession>A0A4Y8P9Z0</accession>
<evidence type="ECO:0000256" key="7">
    <source>
        <dbReference type="ARBA" id="ARBA00023004"/>
    </source>
</evidence>
<proteinExistence type="inferred from homology"/>
<evidence type="ECO:0000256" key="2">
    <source>
        <dbReference type="ARBA" id="ARBA00022485"/>
    </source>
</evidence>
<dbReference type="SFLD" id="SFLDF00273">
    <property type="entry name" value="(dimethylallyl)adenosine_tRNA"/>
    <property type="match status" value="1"/>
</dbReference>